<dbReference type="WBParaSite" id="Csp11.Scaffold585.g4777.t1">
    <property type="protein sequence ID" value="Csp11.Scaffold585.g4777.t1"/>
    <property type="gene ID" value="Csp11.Scaffold585.g4777"/>
</dbReference>
<dbReference type="InterPro" id="IPR052435">
    <property type="entry name" value="YY1-Transcr_Regul"/>
</dbReference>
<accession>A0A1I7TD88</accession>
<keyword evidence="3" id="KW-0539">Nucleus</keyword>
<evidence type="ECO:0000256" key="1">
    <source>
        <dbReference type="ARBA" id="ARBA00023015"/>
    </source>
</evidence>
<evidence type="ECO:0000313" key="6">
    <source>
        <dbReference type="WBParaSite" id="Csp11.Scaffold585.g4777.t1"/>
    </source>
</evidence>
<dbReference type="GO" id="GO:0006355">
    <property type="term" value="P:regulation of DNA-templated transcription"/>
    <property type="evidence" value="ECO:0007669"/>
    <property type="project" value="TreeGrafter"/>
</dbReference>
<organism evidence="5 6">
    <name type="scientific">Caenorhabditis tropicalis</name>
    <dbReference type="NCBI Taxonomy" id="1561998"/>
    <lineage>
        <taxon>Eukaryota</taxon>
        <taxon>Metazoa</taxon>
        <taxon>Ecdysozoa</taxon>
        <taxon>Nematoda</taxon>
        <taxon>Chromadorea</taxon>
        <taxon>Rhabditida</taxon>
        <taxon>Rhabditina</taxon>
        <taxon>Rhabditomorpha</taxon>
        <taxon>Rhabditoidea</taxon>
        <taxon>Rhabditidae</taxon>
        <taxon>Peloderinae</taxon>
        <taxon>Caenorhabditis</taxon>
    </lineage>
</organism>
<dbReference type="Proteomes" id="UP000095282">
    <property type="component" value="Unplaced"/>
</dbReference>
<protein>
    <submittedName>
        <fullName evidence="6">GON-4-like protein</fullName>
    </submittedName>
</protein>
<reference evidence="6" key="1">
    <citation type="submission" date="2016-11" db="UniProtKB">
        <authorList>
            <consortium name="WormBaseParasite"/>
        </authorList>
    </citation>
    <scope>IDENTIFICATION</scope>
</reference>
<dbReference type="STRING" id="1561998.A0A1I7TD88"/>
<dbReference type="AlphaFoldDB" id="A0A1I7TD88"/>
<evidence type="ECO:0000256" key="2">
    <source>
        <dbReference type="ARBA" id="ARBA00023163"/>
    </source>
</evidence>
<feature type="compositionally biased region" description="Acidic residues" evidence="4">
    <location>
        <begin position="124"/>
        <end position="141"/>
    </location>
</feature>
<feature type="region of interest" description="Disordered" evidence="4">
    <location>
        <begin position="84"/>
        <end position="168"/>
    </location>
</feature>
<keyword evidence="2" id="KW-0804">Transcription</keyword>
<keyword evidence="5" id="KW-1185">Reference proteome</keyword>
<proteinExistence type="predicted"/>
<dbReference type="eggNOG" id="KOG4321">
    <property type="taxonomic scope" value="Eukaryota"/>
</dbReference>
<sequence length="564" mass="65061">MNGDANERSTSAKCSSIHEREMVEVKNDEELIKLLQATDEVLENKAKSMNLSSLNVRSILHHLIKYPSTIDVLLGIRETDDLPSVRNTRSRKKPDDSDPSSRVNTPKKIAIRIEDRGPKSFLDLEYEEDDEYDDDYVDEGESSQKDVDAEESEDEEEVFDEEEDDDDIESAQNDLNHQKDELGDAEPSAIDDTNDLHNLLLQENNDQEEYPINFTLNDTRPGSAILVHTLDNVVDDDDYRDFVKSIKFHPGDDAFQEAYNTEDDTEDEDYNVITDNLNVEDWDETRQDKTTMIPRHEVKALMMDTLLAEKDIPISILPDETIREEQKKSQKDKYAEVCDRINESVTLSTESCTLLRSTQVTFRPQEIDQLKMQLEQHVQFLTQFVVTCHHDDKLAHVRNSAQTMMNELDDIRQQRMFNTIFDVPNLDNAIETCHDINLFPPVDPMSLNYAKNSEGCLGKPLRPEAAAVLSRSKAIRYPALIPLCQPEFIPQRLTHFLHEEDIMLAIALLQFAHLPRRAEKNVMDRYNVIERNCLPARSAYHIRNHLKTMRRASKNPIHEIIQVL</sequence>
<keyword evidence="1" id="KW-0805">Transcription regulation</keyword>
<dbReference type="PANTHER" id="PTHR16088:SF3">
    <property type="entry name" value="GON-4-LIKE PROTEIN"/>
    <property type="match status" value="1"/>
</dbReference>
<name>A0A1I7TD88_9PELO</name>
<evidence type="ECO:0000256" key="3">
    <source>
        <dbReference type="ARBA" id="ARBA00023242"/>
    </source>
</evidence>
<evidence type="ECO:0000256" key="4">
    <source>
        <dbReference type="SAM" id="MobiDB-lite"/>
    </source>
</evidence>
<feature type="compositionally biased region" description="Acidic residues" evidence="4">
    <location>
        <begin position="148"/>
        <end position="168"/>
    </location>
</feature>
<evidence type="ECO:0000313" key="5">
    <source>
        <dbReference type="Proteomes" id="UP000095282"/>
    </source>
</evidence>
<dbReference type="GO" id="GO:0005634">
    <property type="term" value="C:nucleus"/>
    <property type="evidence" value="ECO:0007669"/>
    <property type="project" value="TreeGrafter"/>
</dbReference>
<dbReference type="PANTHER" id="PTHR16088">
    <property type="entry name" value="YY1 ASSOCIATED PROTEIN-RELATED"/>
    <property type="match status" value="1"/>
</dbReference>
<dbReference type="GO" id="GO:0003712">
    <property type="term" value="F:transcription coregulator activity"/>
    <property type="evidence" value="ECO:0007669"/>
    <property type="project" value="TreeGrafter"/>
</dbReference>